<keyword evidence="3" id="KW-1185">Reference proteome</keyword>
<comment type="caution">
    <text evidence="2">The sequence shown here is derived from an EMBL/GenBank/DDBJ whole genome shotgun (WGS) entry which is preliminary data.</text>
</comment>
<feature type="compositionally biased region" description="Low complexity" evidence="1">
    <location>
        <begin position="68"/>
        <end position="83"/>
    </location>
</feature>
<evidence type="ECO:0000313" key="3">
    <source>
        <dbReference type="Proteomes" id="UP001443914"/>
    </source>
</evidence>
<feature type="region of interest" description="Disordered" evidence="1">
    <location>
        <begin position="1"/>
        <end position="117"/>
    </location>
</feature>
<accession>A0AAW1M1Z8</accession>
<dbReference type="EMBL" id="JBDFQZ010000003">
    <property type="protein sequence ID" value="KAK9740226.1"/>
    <property type="molecule type" value="Genomic_DNA"/>
</dbReference>
<feature type="compositionally biased region" description="Polar residues" evidence="1">
    <location>
        <begin position="1"/>
        <end position="14"/>
    </location>
</feature>
<evidence type="ECO:0000313" key="2">
    <source>
        <dbReference type="EMBL" id="KAK9740226.1"/>
    </source>
</evidence>
<feature type="compositionally biased region" description="Polar residues" evidence="1">
    <location>
        <begin position="39"/>
        <end position="52"/>
    </location>
</feature>
<dbReference type="Proteomes" id="UP001443914">
    <property type="component" value="Unassembled WGS sequence"/>
</dbReference>
<evidence type="ECO:0000256" key="1">
    <source>
        <dbReference type="SAM" id="MobiDB-lite"/>
    </source>
</evidence>
<name>A0AAW1M1Z8_SAPOF</name>
<gene>
    <name evidence="2" type="ORF">RND81_03G020700</name>
</gene>
<reference evidence="2" key="1">
    <citation type="submission" date="2024-03" db="EMBL/GenBank/DDBJ databases">
        <title>WGS assembly of Saponaria officinalis var. Norfolk2.</title>
        <authorList>
            <person name="Jenkins J."/>
            <person name="Shu S."/>
            <person name="Grimwood J."/>
            <person name="Barry K."/>
            <person name="Goodstein D."/>
            <person name="Schmutz J."/>
            <person name="Leebens-Mack J."/>
            <person name="Osbourn A."/>
        </authorList>
    </citation>
    <scope>NUCLEOTIDE SEQUENCE [LARGE SCALE GENOMIC DNA]</scope>
    <source>
        <strain evidence="2">JIC</strain>
    </source>
</reference>
<protein>
    <submittedName>
        <fullName evidence="2">Uncharacterized protein</fullName>
    </submittedName>
</protein>
<organism evidence="2 3">
    <name type="scientific">Saponaria officinalis</name>
    <name type="common">Common soapwort</name>
    <name type="synonym">Lychnis saponaria</name>
    <dbReference type="NCBI Taxonomy" id="3572"/>
    <lineage>
        <taxon>Eukaryota</taxon>
        <taxon>Viridiplantae</taxon>
        <taxon>Streptophyta</taxon>
        <taxon>Embryophyta</taxon>
        <taxon>Tracheophyta</taxon>
        <taxon>Spermatophyta</taxon>
        <taxon>Magnoliopsida</taxon>
        <taxon>eudicotyledons</taxon>
        <taxon>Gunneridae</taxon>
        <taxon>Pentapetalae</taxon>
        <taxon>Caryophyllales</taxon>
        <taxon>Caryophyllaceae</taxon>
        <taxon>Caryophylleae</taxon>
        <taxon>Saponaria</taxon>
    </lineage>
</organism>
<proteinExistence type="predicted"/>
<sequence length="117" mass="12140">MSGINKSLASTQGMPVQPSGGRPLPASQGTDTAPPPVSHLTTASTPAKTTPQPSKPPQVPKTTVASVAPRSSRENSPSRSEASTRIQGGTTRGTHERPGTSMPDPMQIMIEGMDILR</sequence>
<dbReference type="AlphaFoldDB" id="A0AAW1M1Z8"/>